<dbReference type="Pfam" id="PF06985">
    <property type="entry name" value="HET"/>
    <property type="match status" value="1"/>
</dbReference>
<dbReference type="EMBL" id="JBANRG010000075">
    <property type="protein sequence ID" value="KAK7439061.1"/>
    <property type="molecule type" value="Genomic_DNA"/>
</dbReference>
<evidence type="ECO:0000313" key="3">
    <source>
        <dbReference type="Proteomes" id="UP001498398"/>
    </source>
</evidence>
<evidence type="ECO:0000313" key="2">
    <source>
        <dbReference type="EMBL" id="KAK7439061.1"/>
    </source>
</evidence>
<dbReference type="PANTHER" id="PTHR33112:SF12">
    <property type="entry name" value="HETEROKARYON INCOMPATIBILITY DOMAIN-CONTAINING PROTEIN"/>
    <property type="match status" value="1"/>
</dbReference>
<protein>
    <recommendedName>
        <fullName evidence="1">Heterokaryon incompatibility domain-containing protein</fullName>
    </recommendedName>
</protein>
<comment type="caution">
    <text evidence="2">The sequence shown here is derived from an EMBL/GenBank/DDBJ whole genome shotgun (WGS) entry which is preliminary data.</text>
</comment>
<dbReference type="PANTHER" id="PTHR33112">
    <property type="entry name" value="DOMAIN PROTEIN, PUTATIVE-RELATED"/>
    <property type="match status" value="1"/>
</dbReference>
<accession>A0ABR1IU84</accession>
<sequence length="619" mass="70604">MYALNTEVNVQTIMERSDFPVTGIQRGMPKDDSKGPAAVAMSGIQFVRGGTPGTTHNYPLAVYEPQGDRISDNAPTKPGDFSPSTGKSIFSASLADLRAAANRDERIDLTPFATAERYRFIDCIKLVHEDTLHLWETLELPRDQYASISHVWKSLPPELDDKFSLRGVFLVDCEDRNDGGPISIDVLRYTCLVCLQAGIHLLWLDRLCILQTATVEGKRDKRWQIMKMYDIYKYCGVCFVLPAGLRRFPMKAEETEWIERAWTFQEVMVAPIVKVLYTEFVGSPPECFLHSMHIEEYFKAQQRIYDDDRDGSQERRRQFAQALDKRQQYREPTTGHVARFHDIWEYVQWRTSARPVDVVFSVMGLLGVTLDPSNFTRDDRLKATIAMAQALLLEDDSVNTCIEIPLWRRLSRSHLDTARKAGTAIRDYIVDIPARVRLQDLEQELDTQSLRRFKFATKTSVASGLEALEREKANDEDLEELKDVKAVVMGGDNADTEVRAFLARKVNSSSKSQRKADRVLTTIPSEILRRTINANHDDQRILFKTPGNLTLALCRTLSPSLPVPGEYIFGWCIESVLWVRLGRYADAFVDRGRIDPDKIKSAPIPIITFWKFHVTSRSV</sequence>
<reference evidence="2 3" key="1">
    <citation type="submission" date="2024-01" db="EMBL/GenBank/DDBJ databases">
        <title>A draft genome for the cacao thread blight pathogen Marasmiellus scandens.</title>
        <authorList>
            <person name="Baruah I.K."/>
            <person name="Leung J."/>
            <person name="Bukari Y."/>
            <person name="Amoako-Attah I."/>
            <person name="Meinhardt L.W."/>
            <person name="Bailey B.A."/>
            <person name="Cohen S.P."/>
        </authorList>
    </citation>
    <scope>NUCLEOTIDE SEQUENCE [LARGE SCALE GENOMIC DNA]</scope>
    <source>
        <strain evidence="2 3">GH-19</strain>
    </source>
</reference>
<keyword evidence="3" id="KW-1185">Reference proteome</keyword>
<dbReference type="Proteomes" id="UP001498398">
    <property type="component" value="Unassembled WGS sequence"/>
</dbReference>
<organism evidence="2 3">
    <name type="scientific">Marasmiellus scandens</name>
    <dbReference type="NCBI Taxonomy" id="2682957"/>
    <lineage>
        <taxon>Eukaryota</taxon>
        <taxon>Fungi</taxon>
        <taxon>Dikarya</taxon>
        <taxon>Basidiomycota</taxon>
        <taxon>Agaricomycotina</taxon>
        <taxon>Agaricomycetes</taxon>
        <taxon>Agaricomycetidae</taxon>
        <taxon>Agaricales</taxon>
        <taxon>Marasmiineae</taxon>
        <taxon>Omphalotaceae</taxon>
        <taxon>Marasmiellus</taxon>
    </lineage>
</organism>
<dbReference type="InterPro" id="IPR010730">
    <property type="entry name" value="HET"/>
</dbReference>
<feature type="domain" description="Heterokaryon incompatibility" evidence="1">
    <location>
        <begin position="145"/>
        <end position="240"/>
    </location>
</feature>
<evidence type="ECO:0000259" key="1">
    <source>
        <dbReference type="Pfam" id="PF06985"/>
    </source>
</evidence>
<gene>
    <name evidence="2" type="ORF">VKT23_017767</name>
</gene>
<name>A0ABR1IU84_9AGAR</name>
<proteinExistence type="predicted"/>